<comment type="caution">
    <text evidence="1">The sequence shown here is derived from an EMBL/GenBank/DDBJ whole genome shotgun (WGS) entry which is preliminary data.</text>
</comment>
<keyword evidence="2" id="KW-1185">Reference proteome</keyword>
<name>A0ABU2CZ50_9EURY</name>
<evidence type="ECO:0000313" key="2">
    <source>
        <dbReference type="Proteomes" id="UP001246244"/>
    </source>
</evidence>
<reference evidence="2" key="1">
    <citation type="submission" date="2023-07" db="EMBL/GenBank/DDBJ databases">
        <title>Whole-genome sequencing of a new Methanosarcina sp. Z-7115.</title>
        <authorList>
            <person name="Zhilina T.N."/>
            <person name="Merkel A.Y."/>
        </authorList>
    </citation>
    <scope>NUCLEOTIDE SEQUENCE [LARGE SCALE GENOMIC DNA]</scope>
    <source>
        <strain evidence="2">Z-7115</strain>
    </source>
</reference>
<dbReference type="Proteomes" id="UP001246244">
    <property type="component" value="Unassembled WGS sequence"/>
</dbReference>
<protein>
    <recommendedName>
        <fullName evidence="3">DUF11 domain-containing protein</fullName>
    </recommendedName>
</protein>
<sequence>MNKNNKVKLMPRLLGMLICLALIQAACAQTDGSDENVIFGNVTYENGTYENVTLEINDNVTDGNVSGENVTVHTINPTYHSTYLMSGNSEKFTVSFKNEGNETLVITPKVVSIPNSGNEIPESWITISPTNTTVEPGALQDFIGEVNIPRDAESAYYQTAIVFTDDLLPDSTEYVNSMRLDISVEASPKIELQSTYISDTVDAGKEYVYKIKIKNVADEDVTIDPKVTRYMSNTFNTFNLSDDAIVISAPSVIKTGEITSMTIRVPVPENATGSYNGYIEMNVDGKANGVYGSRIDLNFRVMQQPTVPYVQAFNTTSNAPITIEVSTDTYDPTMGLRISPKIEKPSFNLKLKYNSRFVRISPSKITQSSNVNTEGYYFPAWAVDNNTIYQNTNTHYAETFTVTGATGKWELYITPKNTESFGYSITSENEDKKQYIFR</sequence>
<organism evidence="1 2">
    <name type="scientific">Methanosarcina baikalica</name>
    <dbReference type="NCBI Taxonomy" id="3073890"/>
    <lineage>
        <taxon>Archaea</taxon>
        <taxon>Methanobacteriati</taxon>
        <taxon>Methanobacteriota</taxon>
        <taxon>Stenosarchaea group</taxon>
        <taxon>Methanomicrobia</taxon>
        <taxon>Methanosarcinales</taxon>
        <taxon>Methanosarcinaceae</taxon>
        <taxon>Methanosarcina</taxon>
    </lineage>
</organism>
<dbReference type="RefSeq" id="WP_310575014.1">
    <property type="nucleotide sequence ID" value="NZ_JAVKPK010000011.1"/>
</dbReference>
<evidence type="ECO:0008006" key="3">
    <source>
        <dbReference type="Google" id="ProtNLM"/>
    </source>
</evidence>
<gene>
    <name evidence="1" type="ORF">RG963_04135</name>
</gene>
<proteinExistence type="predicted"/>
<dbReference type="EMBL" id="JAVKPK010000011">
    <property type="protein sequence ID" value="MDR7664988.1"/>
    <property type="molecule type" value="Genomic_DNA"/>
</dbReference>
<evidence type="ECO:0000313" key="1">
    <source>
        <dbReference type="EMBL" id="MDR7664988.1"/>
    </source>
</evidence>
<accession>A0ABU2CZ50</accession>